<evidence type="ECO:0000256" key="8">
    <source>
        <dbReference type="ARBA" id="ARBA00022990"/>
    </source>
</evidence>
<evidence type="ECO:0000256" key="12">
    <source>
        <dbReference type="SAM" id="Phobius"/>
    </source>
</evidence>
<dbReference type="InterPro" id="IPR001452">
    <property type="entry name" value="SH3_domain"/>
</dbReference>
<gene>
    <name evidence="15" type="ORF">TREES_T100012765</name>
</gene>
<evidence type="ECO:0000256" key="7">
    <source>
        <dbReference type="ARBA" id="ARBA00022845"/>
    </source>
</evidence>
<dbReference type="PROSITE" id="PS50002">
    <property type="entry name" value="SH3"/>
    <property type="match status" value="3"/>
</dbReference>
<dbReference type="InterPro" id="IPR036860">
    <property type="entry name" value="SH2_dom_sf"/>
</dbReference>
<reference evidence="16" key="1">
    <citation type="submission" date="2012-07" db="EMBL/GenBank/DDBJ databases">
        <title>Genome of the Chinese tree shrew, a rising model animal genetically related to primates.</title>
        <authorList>
            <person name="Zhang G."/>
            <person name="Fan Y."/>
            <person name="Yao Y."/>
            <person name="Huang Z."/>
        </authorList>
    </citation>
    <scope>NUCLEOTIDE SEQUENCE [LARGE SCALE GENOMIC DNA]</scope>
</reference>
<dbReference type="SMART" id="SM00326">
    <property type="entry name" value="SH3"/>
    <property type="match status" value="3"/>
</dbReference>
<dbReference type="SUPFAM" id="SSF50044">
    <property type="entry name" value="SH3-domain"/>
    <property type="match status" value="3"/>
</dbReference>
<keyword evidence="4" id="KW-0963">Cytoplasm</keyword>
<dbReference type="InterPro" id="IPR035564">
    <property type="entry name" value="Nck1_SH3_2"/>
</dbReference>
<dbReference type="PRINTS" id="PR00452">
    <property type="entry name" value="SH3DOMAIN"/>
</dbReference>
<keyword evidence="12" id="KW-0812">Transmembrane</keyword>
<evidence type="ECO:0000256" key="3">
    <source>
        <dbReference type="ARBA" id="ARBA00022443"/>
    </source>
</evidence>
<sequence>MAEEVVVVAKFDYVAQQEQELDIKKNERLWLLDDSKSWWRVRNSMNKTGFVPSNYVERKNSARKASIVKNLKDTLGIGKVKRKPSVPDSASPADDSFVDPGERLYDLNMPAYVKFNYMAEREDELSLIKGTKVTVMEKCSDGWWRGSYNGQVGWFPSNYVTEEGDSPLGDHVGSLSEKLAAVVNNLNTGQVLHVVQALYPFSSSNDEELNFEKGDVMDVIEKPENDPEWWKCRKINGMVGLVPKNYVTIMQNNPLTSSLEPSPPQCDYIRPSLTGKFAGNPWYYGKVTRHQAEMALNERGHEGDFLIRDSESSETMFRITLSLQTQTVTMVLEEIWTNLIKWFFYISIPCLLTDAVAVLPAPQNLSVSSTNMKHVLTWSPVVVPGETVRYSVEYQGEEVLPTSPTDPVPRPWQLCRCHAPAQSDFQPSACAWRKLPSLQPLSTAGEHVKVVTHVGIPVHLETMEPGVVYCVKVQALVKAIGKHSPFSQAECVEVQEEALPLALAVSAFVGFVLILVVVPLSIWKMGRLFRYSCCPVVGLPDTLVIVLLLPSSVVLSRLAI</sequence>
<organism evidence="15 16">
    <name type="scientific">Tupaia chinensis</name>
    <name type="common">Chinese tree shrew</name>
    <name type="synonym">Tupaia belangeri chinensis</name>
    <dbReference type="NCBI Taxonomy" id="246437"/>
    <lineage>
        <taxon>Eukaryota</taxon>
        <taxon>Metazoa</taxon>
        <taxon>Chordata</taxon>
        <taxon>Craniata</taxon>
        <taxon>Vertebrata</taxon>
        <taxon>Euteleostomi</taxon>
        <taxon>Mammalia</taxon>
        <taxon>Eutheria</taxon>
        <taxon>Euarchontoglires</taxon>
        <taxon>Scandentia</taxon>
        <taxon>Tupaiidae</taxon>
        <taxon>Tupaia</taxon>
    </lineage>
</organism>
<dbReference type="Proteomes" id="UP000011518">
    <property type="component" value="Unassembled WGS sequence"/>
</dbReference>
<keyword evidence="3 11" id="KW-0728">SH3 domain</keyword>
<dbReference type="SUPFAM" id="SSF55550">
    <property type="entry name" value="SH2 domain"/>
    <property type="match status" value="1"/>
</dbReference>
<dbReference type="FunCoup" id="L8Y302">
    <property type="interactions" value="2647"/>
</dbReference>
<dbReference type="CDD" id="cd11904">
    <property type="entry name" value="SH3_Nck1_3"/>
    <property type="match status" value="1"/>
</dbReference>
<dbReference type="AlphaFoldDB" id="L8Y302"/>
<dbReference type="Pfam" id="PF07653">
    <property type="entry name" value="SH3_2"/>
    <property type="match status" value="1"/>
</dbReference>
<reference evidence="16" key="2">
    <citation type="journal article" date="2013" name="Nat. Commun.">
        <title>Genome of the Chinese tree shrew.</title>
        <authorList>
            <person name="Fan Y."/>
            <person name="Huang Z.Y."/>
            <person name="Cao C.C."/>
            <person name="Chen C.S."/>
            <person name="Chen Y.X."/>
            <person name="Fan D.D."/>
            <person name="He J."/>
            <person name="Hou H.L."/>
            <person name="Hu L."/>
            <person name="Hu X.T."/>
            <person name="Jiang X.T."/>
            <person name="Lai R."/>
            <person name="Lang Y.S."/>
            <person name="Liang B."/>
            <person name="Liao S.G."/>
            <person name="Mu D."/>
            <person name="Ma Y.Y."/>
            <person name="Niu Y.Y."/>
            <person name="Sun X.Q."/>
            <person name="Xia J.Q."/>
            <person name="Xiao J."/>
            <person name="Xiong Z.Q."/>
            <person name="Xu L."/>
            <person name="Yang L."/>
            <person name="Zhang Y."/>
            <person name="Zhao W."/>
            <person name="Zhao X.D."/>
            <person name="Zheng Y.T."/>
            <person name="Zhou J.M."/>
            <person name="Zhu Y.B."/>
            <person name="Zhang G.J."/>
            <person name="Wang J."/>
            <person name="Yao Y.G."/>
        </authorList>
    </citation>
    <scope>NUCLEOTIDE SEQUENCE [LARGE SCALE GENOMIC DNA]</scope>
</reference>
<proteinExistence type="predicted"/>
<accession>L8Y302</accession>
<keyword evidence="6" id="KW-0256">Endoplasmic reticulum</keyword>
<dbReference type="GO" id="GO:0016477">
    <property type="term" value="P:cell migration"/>
    <property type="evidence" value="ECO:0007669"/>
    <property type="project" value="TreeGrafter"/>
</dbReference>
<dbReference type="Pfam" id="PF00018">
    <property type="entry name" value="SH3_1"/>
    <property type="match status" value="2"/>
</dbReference>
<feature type="domain" description="SH3" evidence="14">
    <location>
        <begin position="190"/>
        <end position="252"/>
    </location>
</feature>
<keyword evidence="5" id="KW-0677">Repeat</keyword>
<dbReference type="GO" id="GO:0006357">
    <property type="term" value="P:regulation of transcription by RNA polymerase II"/>
    <property type="evidence" value="ECO:0007669"/>
    <property type="project" value="UniProtKB-ARBA"/>
</dbReference>
<evidence type="ECO:0000256" key="6">
    <source>
        <dbReference type="ARBA" id="ARBA00022824"/>
    </source>
</evidence>
<comment type="subcellular location">
    <subcellularLocation>
        <location evidence="2">Cytoplasm</location>
    </subcellularLocation>
    <subcellularLocation>
        <location evidence="1">Endoplasmic reticulum</location>
    </subcellularLocation>
</comment>
<dbReference type="InterPro" id="IPR035562">
    <property type="entry name" value="Nck1_SH3_1"/>
</dbReference>
<keyword evidence="7" id="KW-0810">Translation regulation</keyword>
<dbReference type="PANTHER" id="PTHR19969">
    <property type="entry name" value="SH2-SH3 ADAPTOR PROTEIN-RELATED"/>
    <property type="match status" value="1"/>
</dbReference>
<feature type="domain" description="SH3" evidence="14">
    <location>
        <begin position="106"/>
        <end position="165"/>
    </location>
</feature>
<dbReference type="Pfam" id="PF00017">
    <property type="entry name" value="SH2"/>
    <property type="match status" value="1"/>
</dbReference>
<dbReference type="CDD" id="cd11901">
    <property type="entry name" value="SH3_Nck1_2"/>
    <property type="match status" value="1"/>
</dbReference>
<keyword evidence="12" id="KW-0472">Membrane</keyword>
<dbReference type="GO" id="GO:0010557">
    <property type="term" value="P:positive regulation of macromolecule biosynthetic process"/>
    <property type="evidence" value="ECO:0007669"/>
    <property type="project" value="UniProtKB-ARBA"/>
</dbReference>
<evidence type="ECO:0000256" key="10">
    <source>
        <dbReference type="PROSITE-ProRule" id="PRU00191"/>
    </source>
</evidence>
<dbReference type="CDD" id="cd11900">
    <property type="entry name" value="SH3_Nck1_1"/>
    <property type="match status" value="1"/>
</dbReference>
<evidence type="ECO:0000259" key="13">
    <source>
        <dbReference type="PROSITE" id="PS50001"/>
    </source>
</evidence>
<evidence type="ECO:0000256" key="5">
    <source>
        <dbReference type="ARBA" id="ARBA00022737"/>
    </source>
</evidence>
<evidence type="ECO:0000256" key="1">
    <source>
        <dbReference type="ARBA" id="ARBA00004240"/>
    </source>
</evidence>
<dbReference type="GO" id="GO:0048013">
    <property type="term" value="P:ephrin receptor signaling pathway"/>
    <property type="evidence" value="ECO:0007669"/>
    <property type="project" value="TreeGrafter"/>
</dbReference>
<dbReference type="EMBL" id="KB370623">
    <property type="protein sequence ID" value="ELV09409.1"/>
    <property type="molecule type" value="Genomic_DNA"/>
</dbReference>
<evidence type="ECO:0000259" key="14">
    <source>
        <dbReference type="PROSITE" id="PS50002"/>
    </source>
</evidence>
<dbReference type="InterPro" id="IPR003961">
    <property type="entry name" value="FN3_dom"/>
</dbReference>
<dbReference type="InterPro" id="IPR013783">
    <property type="entry name" value="Ig-like_fold"/>
</dbReference>
<dbReference type="Gene3D" id="3.30.505.10">
    <property type="entry name" value="SH2 domain"/>
    <property type="match status" value="1"/>
</dbReference>
<dbReference type="FunFam" id="2.30.30.40:FF:000110">
    <property type="entry name" value="Cytoplasmic protein"/>
    <property type="match status" value="1"/>
</dbReference>
<dbReference type="SUPFAM" id="SSF49265">
    <property type="entry name" value="Fibronectin type III"/>
    <property type="match status" value="2"/>
</dbReference>
<dbReference type="GO" id="GO:0035591">
    <property type="term" value="F:signaling adaptor activity"/>
    <property type="evidence" value="ECO:0007669"/>
    <property type="project" value="TreeGrafter"/>
</dbReference>
<dbReference type="InterPro" id="IPR051184">
    <property type="entry name" value="Tyrosine-phos_adapter"/>
</dbReference>
<dbReference type="InterPro" id="IPR000980">
    <property type="entry name" value="SH2"/>
</dbReference>
<dbReference type="GO" id="GO:0006417">
    <property type="term" value="P:regulation of translation"/>
    <property type="evidence" value="ECO:0007669"/>
    <property type="project" value="UniProtKB-KW"/>
</dbReference>
<name>L8Y302_TUPCH</name>
<keyword evidence="16" id="KW-1185">Reference proteome</keyword>
<evidence type="ECO:0000313" key="16">
    <source>
        <dbReference type="Proteomes" id="UP000011518"/>
    </source>
</evidence>
<feature type="transmembrane region" description="Helical" evidence="12">
    <location>
        <begin position="498"/>
        <end position="521"/>
    </location>
</feature>
<dbReference type="InterPro" id="IPR036028">
    <property type="entry name" value="SH3-like_dom_sf"/>
</dbReference>
<feature type="domain" description="SH3" evidence="14">
    <location>
        <begin position="2"/>
        <end position="61"/>
    </location>
</feature>
<evidence type="ECO:0000313" key="15">
    <source>
        <dbReference type="EMBL" id="ELV09409.1"/>
    </source>
</evidence>
<dbReference type="eggNOG" id="KOG4226">
    <property type="taxonomic scope" value="Eukaryota"/>
</dbReference>
<keyword evidence="9 10" id="KW-0727">SH2 domain</keyword>
<dbReference type="InterPro" id="IPR035565">
    <property type="entry name" value="Nck1_SH3_3"/>
</dbReference>
<dbReference type="FunFam" id="2.30.30.40:FF:000126">
    <property type="entry name" value="Cytoplasmic protein"/>
    <property type="match status" value="1"/>
</dbReference>
<dbReference type="GO" id="GO:0005783">
    <property type="term" value="C:endoplasmic reticulum"/>
    <property type="evidence" value="ECO:0007669"/>
    <property type="project" value="UniProtKB-SubCell"/>
</dbReference>
<evidence type="ECO:0000256" key="2">
    <source>
        <dbReference type="ARBA" id="ARBA00004496"/>
    </source>
</evidence>
<dbReference type="STRING" id="246437.L8Y302"/>
<dbReference type="Pfam" id="PF01108">
    <property type="entry name" value="Tissue_fac"/>
    <property type="match status" value="1"/>
</dbReference>
<dbReference type="PROSITE" id="PS50001">
    <property type="entry name" value="SH2"/>
    <property type="match status" value="1"/>
</dbReference>
<dbReference type="Gene3D" id="2.60.40.10">
    <property type="entry name" value="Immunoglobulins"/>
    <property type="match status" value="2"/>
</dbReference>
<dbReference type="FunFam" id="2.30.30.40:FF:000061">
    <property type="entry name" value="Cytoplasmic protein"/>
    <property type="match status" value="1"/>
</dbReference>
<evidence type="ECO:0000256" key="11">
    <source>
        <dbReference type="PROSITE-ProRule" id="PRU00192"/>
    </source>
</evidence>
<dbReference type="PANTHER" id="PTHR19969:SF16">
    <property type="entry name" value="CYTOPLASMIC PROTEIN NCK1"/>
    <property type="match status" value="1"/>
</dbReference>
<feature type="domain" description="SH2" evidence="13">
    <location>
        <begin position="282"/>
        <end position="374"/>
    </location>
</feature>
<dbReference type="Gene3D" id="2.30.30.40">
    <property type="entry name" value="SH3 Domains"/>
    <property type="match status" value="3"/>
</dbReference>
<dbReference type="InterPro" id="IPR036116">
    <property type="entry name" value="FN3_sf"/>
</dbReference>
<dbReference type="GO" id="GO:0030971">
    <property type="term" value="F:receptor tyrosine kinase binding"/>
    <property type="evidence" value="ECO:0007669"/>
    <property type="project" value="TreeGrafter"/>
</dbReference>
<feature type="transmembrane region" description="Helical" evidence="12">
    <location>
        <begin position="528"/>
        <end position="549"/>
    </location>
</feature>
<evidence type="ECO:0000256" key="9">
    <source>
        <dbReference type="ARBA" id="ARBA00022999"/>
    </source>
</evidence>
<evidence type="ECO:0000256" key="4">
    <source>
        <dbReference type="ARBA" id="ARBA00022490"/>
    </source>
</evidence>
<dbReference type="InParanoid" id="L8Y302"/>
<protein>
    <submittedName>
        <fullName evidence="15">Cytoplasmic protein NCK1</fullName>
    </submittedName>
</protein>
<keyword evidence="12" id="KW-1133">Transmembrane helix</keyword>
<keyword evidence="8" id="KW-0007">Acetylation</keyword>